<dbReference type="AlphaFoldDB" id="A0A1L1PVV3"/>
<evidence type="ECO:0000313" key="1">
    <source>
        <dbReference type="EMBL" id="CDN89415.1"/>
    </source>
</evidence>
<dbReference type="InterPro" id="IPR029045">
    <property type="entry name" value="ClpP/crotonase-like_dom_sf"/>
</dbReference>
<dbReference type="Pfam" id="PF00378">
    <property type="entry name" value="ECH_1"/>
    <property type="match status" value="1"/>
</dbReference>
<reference evidence="2" key="2">
    <citation type="submission" date="2014-11" db="EMBL/GenBank/DDBJ databases">
        <title>Draft genome sequence of Hydrogenophaga intermedia S1.</title>
        <authorList>
            <person name="Gan H.M."/>
            <person name="Chew T.H."/>
            <person name="Stolz A."/>
        </authorList>
    </citation>
    <scope>NUCLEOTIDE SEQUENCE [LARGE SCALE GENOMIC DNA]</scope>
    <source>
        <strain evidence="2">S1</strain>
    </source>
</reference>
<dbReference type="CDD" id="cd06558">
    <property type="entry name" value="crotonase-like"/>
    <property type="match status" value="1"/>
</dbReference>
<dbReference type="Proteomes" id="UP000028878">
    <property type="component" value="Unassembled WGS sequence"/>
</dbReference>
<reference evidence="2" key="1">
    <citation type="submission" date="2014-02" db="EMBL/GenBank/DDBJ databases">
        <authorList>
            <person name="Gan H."/>
        </authorList>
    </citation>
    <scope>NUCLEOTIDE SEQUENCE [LARGE SCALE GENOMIC DNA]</scope>
    <source>
        <strain evidence="2">S1</strain>
    </source>
</reference>
<dbReference type="EMBL" id="CCAE010000042">
    <property type="protein sequence ID" value="CDN89415.1"/>
    <property type="molecule type" value="Genomic_DNA"/>
</dbReference>
<accession>A0A1L1PVV3</accession>
<keyword evidence="2" id="KW-1185">Reference proteome</keyword>
<sequence>MQTFETLIVSVQDGVARLTLNRPEVMNAIDRRMAAELTEALRALGAREDVRVLLLQGAGANFCAGGDVRGMRDAGPRSAEEARRGMDLYRDMTLALHGFERPVIAAADGVAYGAGFSLLLLADMVLLGERARLCMVFGRVGLIPDCGALYTLPRVVGLQRARELVLSAREIDAAEAQAMGVALEVVASDALLARAQAMAGALTQASPLALALAKRHFQGAFDNDLPATLAHESHGQALALASAYHRDAVRRFTERQPPLFQWPQARR</sequence>
<dbReference type="PANTHER" id="PTHR43459">
    <property type="entry name" value="ENOYL-COA HYDRATASE"/>
    <property type="match status" value="1"/>
</dbReference>
<protein>
    <submittedName>
        <fullName evidence="1">Enoyl-CoA hydratase/isomerase</fullName>
    </submittedName>
</protein>
<dbReference type="Gene3D" id="3.90.226.10">
    <property type="entry name" value="2-enoyl-CoA Hydratase, Chain A, domain 1"/>
    <property type="match status" value="1"/>
</dbReference>
<dbReference type="GO" id="GO:0016853">
    <property type="term" value="F:isomerase activity"/>
    <property type="evidence" value="ECO:0007669"/>
    <property type="project" value="UniProtKB-KW"/>
</dbReference>
<gene>
    <name evidence="1" type="ORF">BN948_03852</name>
</gene>
<proteinExistence type="predicted"/>
<evidence type="ECO:0000313" key="2">
    <source>
        <dbReference type="Proteomes" id="UP000028878"/>
    </source>
</evidence>
<dbReference type="RefSeq" id="WP_009514999.1">
    <property type="nucleotide sequence ID" value="NZ_CCAE010000042.1"/>
</dbReference>
<organism evidence="1 2">
    <name type="scientific">Hydrogenophaga intermedia</name>
    <dbReference type="NCBI Taxonomy" id="65786"/>
    <lineage>
        <taxon>Bacteria</taxon>
        <taxon>Pseudomonadati</taxon>
        <taxon>Pseudomonadota</taxon>
        <taxon>Betaproteobacteria</taxon>
        <taxon>Burkholderiales</taxon>
        <taxon>Comamonadaceae</taxon>
        <taxon>Hydrogenophaga</taxon>
    </lineage>
</organism>
<dbReference type="PANTHER" id="PTHR43459:SF1">
    <property type="entry name" value="EG:BACN32G11.4 PROTEIN"/>
    <property type="match status" value="1"/>
</dbReference>
<name>A0A1L1PVV3_HYDIT</name>
<dbReference type="SUPFAM" id="SSF52096">
    <property type="entry name" value="ClpP/crotonase"/>
    <property type="match status" value="1"/>
</dbReference>
<dbReference type="InterPro" id="IPR001753">
    <property type="entry name" value="Enoyl-CoA_hydra/iso"/>
</dbReference>
<keyword evidence="1" id="KW-0413">Isomerase</keyword>